<comment type="caution">
    <text evidence="4">The sequence shown here is derived from an EMBL/GenBank/DDBJ whole genome shotgun (WGS) entry which is preliminary data.</text>
</comment>
<evidence type="ECO:0000256" key="2">
    <source>
        <dbReference type="SAM" id="Phobius"/>
    </source>
</evidence>
<protein>
    <recommendedName>
        <fullName evidence="3">Amidase domain-containing protein</fullName>
    </recommendedName>
</protein>
<evidence type="ECO:0000313" key="4">
    <source>
        <dbReference type="EMBL" id="KAK6727731.1"/>
    </source>
</evidence>
<keyword evidence="2" id="KW-0472">Membrane</keyword>
<evidence type="ECO:0000313" key="5">
    <source>
        <dbReference type="Proteomes" id="UP001303046"/>
    </source>
</evidence>
<evidence type="ECO:0000256" key="1">
    <source>
        <dbReference type="ARBA" id="ARBA00009199"/>
    </source>
</evidence>
<organism evidence="4 5">
    <name type="scientific">Necator americanus</name>
    <name type="common">Human hookworm</name>
    <dbReference type="NCBI Taxonomy" id="51031"/>
    <lineage>
        <taxon>Eukaryota</taxon>
        <taxon>Metazoa</taxon>
        <taxon>Ecdysozoa</taxon>
        <taxon>Nematoda</taxon>
        <taxon>Chromadorea</taxon>
        <taxon>Rhabditida</taxon>
        <taxon>Rhabditina</taxon>
        <taxon>Rhabditomorpha</taxon>
        <taxon>Strongyloidea</taxon>
        <taxon>Ancylostomatidae</taxon>
        <taxon>Bunostominae</taxon>
        <taxon>Necator</taxon>
    </lineage>
</organism>
<dbReference type="InterPro" id="IPR020556">
    <property type="entry name" value="Amidase_CS"/>
</dbReference>
<sequence>MDCCQVTDACSSIIYLISRLYFFVVTVIFYVVNIFKTKHVVPPTSDDLLLISATEAVKRIARREITSEALVRAYIHRIEQVNDVINAAVVRLFDEATRKALEIDREIAQMDSERLEERIQSEPLLGVPFTVKDALEVDGQIITCGVYNHRENKCTQSAEVIKRMEAAGAILIAITNVPEACYWVESSNGIYGLSKNPYDTRRSVGGSSGGEGALISAAGSLIGIGSDIGGSIRIPSFMNGIFGMKPTSGVIPLDGHVPMPKEFQIQMLRIGPMCRYVEDVPLLMEVMGGERAVDLHLKEMVDFKKVRFFYMEGIQHTPKTQSLSSEMRCTLLKAVSYFEQKFDVEGIRLDLPLASNAIEMLFSCIQAENTPTISESFKSLKGDRGSLKWMTELPKLLAGKSVHTPGALFLSFFENMDRSSEKEKAKFRRLRDRLARQVTETLGDDGVLLFPSWPTTAPYHHQTVFTPFNTAYTGLFNALTLPVITCPMGLDRNGLPLGLQIVGARNSDRLLIAAAQQLSQAFGGWTPAWSQ</sequence>
<dbReference type="Pfam" id="PF01425">
    <property type="entry name" value="Amidase"/>
    <property type="match status" value="1"/>
</dbReference>
<gene>
    <name evidence="4" type="primary">Necator_chrI.g1548</name>
    <name evidence="4" type="ORF">RB195_005422</name>
</gene>
<dbReference type="PANTHER" id="PTHR43372">
    <property type="entry name" value="FATTY-ACID AMIDE HYDROLASE"/>
    <property type="match status" value="1"/>
</dbReference>
<dbReference type="PROSITE" id="PS00571">
    <property type="entry name" value="AMIDASES"/>
    <property type="match status" value="1"/>
</dbReference>
<dbReference type="Proteomes" id="UP001303046">
    <property type="component" value="Unassembled WGS sequence"/>
</dbReference>
<evidence type="ECO:0000259" key="3">
    <source>
        <dbReference type="Pfam" id="PF01425"/>
    </source>
</evidence>
<name>A0ABR1BMU3_NECAM</name>
<comment type="similarity">
    <text evidence="1">Belongs to the amidase family.</text>
</comment>
<keyword evidence="2" id="KW-0812">Transmembrane</keyword>
<dbReference type="PIRSF" id="PIRSF001221">
    <property type="entry name" value="Amidase_fungi"/>
    <property type="match status" value="1"/>
</dbReference>
<dbReference type="InterPro" id="IPR036928">
    <property type="entry name" value="AS_sf"/>
</dbReference>
<dbReference type="Gene3D" id="3.90.1300.10">
    <property type="entry name" value="Amidase signature (AS) domain"/>
    <property type="match status" value="1"/>
</dbReference>
<keyword evidence="2" id="KW-1133">Transmembrane helix</keyword>
<reference evidence="4 5" key="1">
    <citation type="submission" date="2023-08" db="EMBL/GenBank/DDBJ databases">
        <title>A Necator americanus chromosomal reference genome.</title>
        <authorList>
            <person name="Ilik V."/>
            <person name="Petrzelkova K.J."/>
            <person name="Pardy F."/>
            <person name="Fuh T."/>
            <person name="Niatou-Singa F.S."/>
            <person name="Gouil Q."/>
            <person name="Baker L."/>
            <person name="Ritchie M.E."/>
            <person name="Jex A.R."/>
            <person name="Gazzola D."/>
            <person name="Li H."/>
            <person name="Toshio Fujiwara R."/>
            <person name="Zhan B."/>
            <person name="Aroian R.V."/>
            <person name="Pafco B."/>
            <person name="Schwarz E.M."/>
        </authorList>
    </citation>
    <scope>NUCLEOTIDE SEQUENCE [LARGE SCALE GENOMIC DNA]</scope>
    <source>
        <strain evidence="4 5">Aroian</strain>
        <tissue evidence="4">Whole animal</tissue>
    </source>
</reference>
<feature type="transmembrane region" description="Helical" evidence="2">
    <location>
        <begin position="12"/>
        <end position="32"/>
    </location>
</feature>
<accession>A0ABR1BMU3</accession>
<feature type="domain" description="Amidase" evidence="3">
    <location>
        <begin position="70"/>
        <end position="511"/>
    </location>
</feature>
<dbReference type="SUPFAM" id="SSF75304">
    <property type="entry name" value="Amidase signature (AS) enzymes"/>
    <property type="match status" value="1"/>
</dbReference>
<dbReference type="InterPro" id="IPR052739">
    <property type="entry name" value="FAAH2"/>
</dbReference>
<dbReference type="PANTHER" id="PTHR43372:SF4">
    <property type="entry name" value="FATTY-ACID AMIDE HYDROLASE 2"/>
    <property type="match status" value="1"/>
</dbReference>
<dbReference type="InterPro" id="IPR023631">
    <property type="entry name" value="Amidase_dom"/>
</dbReference>
<proteinExistence type="inferred from homology"/>
<keyword evidence="5" id="KW-1185">Reference proteome</keyword>
<dbReference type="EMBL" id="JAVFWL010000001">
    <property type="protein sequence ID" value="KAK6727731.1"/>
    <property type="molecule type" value="Genomic_DNA"/>
</dbReference>